<dbReference type="OrthoDB" id="10595863at2759"/>
<accession>A0A6G0VX47</accession>
<gene>
    <name evidence="1" type="ORF">FWK35_00034353</name>
</gene>
<keyword evidence="2" id="KW-1185">Reference proteome</keyword>
<evidence type="ECO:0000313" key="2">
    <source>
        <dbReference type="Proteomes" id="UP000478052"/>
    </source>
</evidence>
<reference evidence="1 2" key="1">
    <citation type="submission" date="2019-08" db="EMBL/GenBank/DDBJ databases">
        <title>Whole genome of Aphis craccivora.</title>
        <authorList>
            <person name="Voronova N.V."/>
            <person name="Shulinski R.S."/>
            <person name="Bandarenka Y.V."/>
            <person name="Zhorov D.G."/>
            <person name="Warner D."/>
        </authorList>
    </citation>
    <scope>NUCLEOTIDE SEQUENCE [LARGE SCALE GENOMIC DNA]</scope>
    <source>
        <strain evidence="1">180601</strain>
        <tissue evidence="1">Whole Body</tissue>
    </source>
</reference>
<dbReference type="Proteomes" id="UP000478052">
    <property type="component" value="Unassembled WGS sequence"/>
</dbReference>
<protein>
    <submittedName>
        <fullName evidence="1">Uncharacterized protein</fullName>
    </submittedName>
</protein>
<proteinExistence type="predicted"/>
<name>A0A6G0VX47_APHCR</name>
<dbReference type="EMBL" id="VUJU01010857">
    <property type="protein sequence ID" value="KAF0712685.1"/>
    <property type="molecule type" value="Genomic_DNA"/>
</dbReference>
<evidence type="ECO:0000313" key="1">
    <source>
        <dbReference type="EMBL" id="KAF0712685.1"/>
    </source>
</evidence>
<sequence length="57" mass="6805">MLIKKIVTVYFYKFLIKIRITHEELCIIFSSILIGPKKNLSTLQKKIFRKIENFSCL</sequence>
<dbReference type="AlphaFoldDB" id="A0A6G0VX47"/>
<organism evidence="1 2">
    <name type="scientific">Aphis craccivora</name>
    <name type="common">Cowpea aphid</name>
    <dbReference type="NCBI Taxonomy" id="307492"/>
    <lineage>
        <taxon>Eukaryota</taxon>
        <taxon>Metazoa</taxon>
        <taxon>Ecdysozoa</taxon>
        <taxon>Arthropoda</taxon>
        <taxon>Hexapoda</taxon>
        <taxon>Insecta</taxon>
        <taxon>Pterygota</taxon>
        <taxon>Neoptera</taxon>
        <taxon>Paraneoptera</taxon>
        <taxon>Hemiptera</taxon>
        <taxon>Sternorrhyncha</taxon>
        <taxon>Aphidomorpha</taxon>
        <taxon>Aphidoidea</taxon>
        <taxon>Aphididae</taxon>
        <taxon>Aphidini</taxon>
        <taxon>Aphis</taxon>
        <taxon>Aphis</taxon>
    </lineage>
</organism>
<comment type="caution">
    <text evidence="1">The sequence shown here is derived from an EMBL/GenBank/DDBJ whole genome shotgun (WGS) entry which is preliminary data.</text>
</comment>